<dbReference type="Pfam" id="PF13966">
    <property type="entry name" value="zf-RVT"/>
    <property type="match status" value="1"/>
</dbReference>
<name>A0A2Z6NKZ9_TRISU</name>
<sequence length="392" mass="45148">MVYCTGRHSNLVALKDIFTRYALASGQVVSARKSTIYYGGVPIFKGRPKVAYLQPVADKIKAKLAAWKASLSRTFRARKCISHHIHSSLWSSVKAEHNVVLDNSHSHFIIGDGSSISFWNDIWCGDQSLAQTLQIHDMHTVDTKGNDFIQNNHCHLPSELEDNFPNLRQMVEQVTIPLEQKHDFLAWNNSDFGDLSLKQAYLFKDQQFPQLHWAKSIWCKDIPPSKSLVAWRLMHGKLPTDENLMLRGCCMPSVCNLCFQEVDTSFYLFFQCSYAVKIWTWFSRTININLHFNTMEDIWKLVDRNWQPQCKVVIFVALVNIVSTIWFVRNQIRFQNKVFPCENAIGRISSCVFLSGNLTKSTYHSSTRDFSILKNFKVTLHPPRAPSIKEVL</sequence>
<reference evidence="3" key="1">
    <citation type="journal article" date="2017" name="Front. Plant Sci.">
        <title>Climate Clever Clovers: New Paradigm to Reduce the Environmental Footprint of Ruminants by Breeding Low Methanogenic Forages Utilizing Haplotype Variation.</title>
        <authorList>
            <person name="Kaur P."/>
            <person name="Appels R."/>
            <person name="Bayer P.E."/>
            <person name="Keeble-Gagnere G."/>
            <person name="Wang J."/>
            <person name="Hirakawa H."/>
            <person name="Shirasawa K."/>
            <person name="Vercoe P."/>
            <person name="Stefanova K."/>
            <person name="Durmic Z."/>
            <person name="Nichols P."/>
            <person name="Revell C."/>
            <person name="Isobe S.N."/>
            <person name="Edwards D."/>
            <person name="Erskine W."/>
        </authorList>
    </citation>
    <scope>NUCLEOTIDE SEQUENCE [LARGE SCALE GENOMIC DNA]</scope>
    <source>
        <strain evidence="3">cv. Daliak</strain>
    </source>
</reference>
<organism evidence="2 3">
    <name type="scientific">Trifolium subterraneum</name>
    <name type="common">Subterranean clover</name>
    <dbReference type="NCBI Taxonomy" id="3900"/>
    <lineage>
        <taxon>Eukaryota</taxon>
        <taxon>Viridiplantae</taxon>
        <taxon>Streptophyta</taxon>
        <taxon>Embryophyta</taxon>
        <taxon>Tracheophyta</taxon>
        <taxon>Spermatophyta</taxon>
        <taxon>Magnoliopsida</taxon>
        <taxon>eudicotyledons</taxon>
        <taxon>Gunneridae</taxon>
        <taxon>Pentapetalae</taxon>
        <taxon>rosids</taxon>
        <taxon>fabids</taxon>
        <taxon>Fabales</taxon>
        <taxon>Fabaceae</taxon>
        <taxon>Papilionoideae</taxon>
        <taxon>50 kb inversion clade</taxon>
        <taxon>NPAAA clade</taxon>
        <taxon>Hologalegina</taxon>
        <taxon>IRL clade</taxon>
        <taxon>Trifolieae</taxon>
        <taxon>Trifolium</taxon>
    </lineage>
</organism>
<dbReference type="PANTHER" id="PTHR33116">
    <property type="entry name" value="REVERSE TRANSCRIPTASE ZINC-BINDING DOMAIN-CONTAINING PROTEIN-RELATED-RELATED"/>
    <property type="match status" value="1"/>
</dbReference>
<protein>
    <recommendedName>
        <fullName evidence="1">Reverse transcriptase zinc-binding domain-containing protein</fullName>
    </recommendedName>
</protein>
<dbReference type="EMBL" id="DF973656">
    <property type="protein sequence ID" value="GAU37140.1"/>
    <property type="molecule type" value="Genomic_DNA"/>
</dbReference>
<proteinExistence type="predicted"/>
<accession>A0A2Z6NKZ9</accession>
<dbReference type="OrthoDB" id="1434423at2759"/>
<dbReference type="Proteomes" id="UP000242715">
    <property type="component" value="Unassembled WGS sequence"/>
</dbReference>
<evidence type="ECO:0000259" key="1">
    <source>
        <dbReference type="Pfam" id="PF13966"/>
    </source>
</evidence>
<feature type="domain" description="Reverse transcriptase zinc-binding" evidence="1">
    <location>
        <begin position="196"/>
        <end position="279"/>
    </location>
</feature>
<gene>
    <name evidence="2" type="ORF">TSUD_62770</name>
</gene>
<evidence type="ECO:0000313" key="3">
    <source>
        <dbReference type="Proteomes" id="UP000242715"/>
    </source>
</evidence>
<dbReference type="InterPro" id="IPR026960">
    <property type="entry name" value="RVT-Znf"/>
</dbReference>
<dbReference type="AlphaFoldDB" id="A0A2Z6NKZ9"/>
<keyword evidence="3" id="KW-1185">Reference proteome</keyword>
<evidence type="ECO:0000313" key="2">
    <source>
        <dbReference type="EMBL" id="GAU37140.1"/>
    </source>
</evidence>
<dbReference type="PANTHER" id="PTHR33116:SF80">
    <property type="entry name" value="REVERSE TRANSCRIPTASE ZINC-BINDING DOMAIN-CONTAINING PROTEIN"/>
    <property type="match status" value="1"/>
</dbReference>